<name>F1ZC96_9SPHN</name>
<dbReference type="GO" id="GO:0006635">
    <property type="term" value="P:fatty acid beta-oxidation"/>
    <property type="evidence" value="ECO:0007669"/>
    <property type="project" value="UniProtKB-UniPathway"/>
</dbReference>
<dbReference type="UniPathway" id="UPA00659"/>
<evidence type="ECO:0000256" key="4">
    <source>
        <dbReference type="ARBA" id="ARBA00023098"/>
    </source>
</evidence>
<dbReference type="GO" id="GO:0016853">
    <property type="term" value="F:isomerase activity"/>
    <property type="evidence" value="ECO:0007669"/>
    <property type="project" value="UniProtKB-KW"/>
</dbReference>
<dbReference type="OrthoDB" id="9802898at2"/>
<proteinExistence type="inferred from homology"/>
<dbReference type="InterPro" id="IPR001753">
    <property type="entry name" value="Enoyl-CoA_hydra/iso"/>
</dbReference>
<comment type="caution">
    <text evidence="7">The sequence shown here is derived from an EMBL/GenBank/DDBJ whole genome shotgun (WGS) entry which is preliminary data.</text>
</comment>
<keyword evidence="8" id="KW-1185">Reference proteome</keyword>
<dbReference type="PANTHER" id="PTHR43149:SF1">
    <property type="entry name" value="DELTA(3,5)-DELTA(2,4)-DIENOYL-COA ISOMERASE, MITOCHONDRIAL"/>
    <property type="match status" value="1"/>
</dbReference>
<evidence type="ECO:0000256" key="1">
    <source>
        <dbReference type="ARBA" id="ARBA00005005"/>
    </source>
</evidence>
<dbReference type="Gene3D" id="3.90.226.10">
    <property type="entry name" value="2-enoyl-CoA Hydratase, Chain A, domain 1"/>
    <property type="match status" value="1"/>
</dbReference>
<dbReference type="Gene3D" id="1.10.12.10">
    <property type="entry name" value="Lyase 2-enoyl-coa Hydratase, Chain A, domain 2"/>
    <property type="match status" value="1"/>
</dbReference>
<keyword evidence="4" id="KW-0443">Lipid metabolism</keyword>
<dbReference type="Proteomes" id="UP000004728">
    <property type="component" value="Unassembled WGS sequence"/>
</dbReference>
<dbReference type="PROSITE" id="PS00166">
    <property type="entry name" value="ENOYL_COA_HYDRATASE"/>
    <property type="match status" value="1"/>
</dbReference>
<dbReference type="eggNOG" id="COG1024">
    <property type="taxonomic scope" value="Bacteria"/>
</dbReference>
<dbReference type="NCBIfam" id="NF005699">
    <property type="entry name" value="PRK07509.1"/>
    <property type="match status" value="1"/>
</dbReference>
<evidence type="ECO:0000256" key="6">
    <source>
        <dbReference type="RuleBase" id="RU003707"/>
    </source>
</evidence>
<dbReference type="InterPro" id="IPR029045">
    <property type="entry name" value="ClpP/crotonase-like_dom_sf"/>
</dbReference>
<evidence type="ECO:0000256" key="5">
    <source>
        <dbReference type="ARBA" id="ARBA00023235"/>
    </source>
</evidence>
<protein>
    <submittedName>
        <fullName evidence="7">Enoyl-CoA hydratase</fullName>
    </submittedName>
</protein>
<evidence type="ECO:0000256" key="3">
    <source>
        <dbReference type="ARBA" id="ARBA00022832"/>
    </source>
</evidence>
<dbReference type="HOGENOM" id="CLU_009834_7_0_5"/>
<dbReference type="InterPro" id="IPR045002">
    <property type="entry name" value="Ech1-like"/>
</dbReference>
<dbReference type="STRING" id="983920.Y88_3023"/>
<keyword evidence="3" id="KW-0276">Fatty acid metabolism</keyword>
<dbReference type="SUPFAM" id="SSF52096">
    <property type="entry name" value="ClpP/crotonase"/>
    <property type="match status" value="1"/>
</dbReference>
<dbReference type="AlphaFoldDB" id="F1ZC96"/>
<evidence type="ECO:0000313" key="7">
    <source>
        <dbReference type="EMBL" id="EGD57697.1"/>
    </source>
</evidence>
<dbReference type="PANTHER" id="PTHR43149">
    <property type="entry name" value="ENOYL-COA HYDRATASE"/>
    <property type="match status" value="1"/>
</dbReference>
<dbReference type="InterPro" id="IPR018376">
    <property type="entry name" value="Enoyl-CoA_hyd/isom_CS"/>
</dbReference>
<comment type="similarity">
    <text evidence="2 6">Belongs to the enoyl-CoA hydratase/isomerase family.</text>
</comment>
<sequence length="278" mass="29985">MLGTDAMTLNFHDRVTVTIADHIAHVLLDRADKMNALDDAMFDALIDAAGYLRADAGIRAVVLSGAGRAFCAGLDLSNFGNSGSGATDRRLEISLAERTHGRANRVQYVATAWRDLPMPVIAAVHGVCFGGGLQIASGADIRIVAPDARMAVMEVKWGLVPDMGGFLLWRGNVRDDVLRELTYTHREFTGAEAMRLGFATHADADPLARATALAQEIAAKSPHAVRASKDLCNRTPFMDADAVLLAESVAQIDLLHSPNQIESVRAGMERRRPEFVDP</sequence>
<evidence type="ECO:0000256" key="2">
    <source>
        <dbReference type="ARBA" id="ARBA00005254"/>
    </source>
</evidence>
<dbReference type="InParanoid" id="F1ZC96"/>
<reference evidence="7 8" key="1">
    <citation type="journal article" date="2012" name="J. Bacteriol.">
        <title>Draft Genome Sequence of Novosphingobium nitrogenifigens Y88T.</title>
        <authorList>
            <person name="Strabala T.J."/>
            <person name="Macdonald L."/>
            <person name="Liu V."/>
            <person name="Smit A.M."/>
        </authorList>
    </citation>
    <scope>NUCLEOTIDE SEQUENCE [LARGE SCALE GENOMIC DNA]</scope>
    <source>
        <strain evidence="7 8">DSM 19370</strain>
    </source>
</reference>
<comment type="pathway">
    <text evidence="1">Lipid metabolism; fatty acid beta-oxidation.</text>
</comment>
<dbReference type="InterPro" id="IPR014748">
    <property type="entry name" value="Enoyl-CoA_hydra_C"/>
</dbReference>
<dbReference type="CDD" id="cd06558">
    <property type="entry name" value="crotonase-like"/>
    <property type="match status" value="1"/>
</dbReference>
<dbReference type="RefSeq" id="WP_008071024.1">
    <property type="nucleotide sequence ID" value="NZ_AQWK01000008.1"/>
</dbReference>
<accession>F1ZC96</accession>
<evidence type="ECO:0000313" key="8">
    <source>
        <dbReference type="Proteomes" id="UP000004728"/>
    </source>
</evidence>
<organism evidence="7 8">
    <name type="scientific">Novosphingobium nitrogenifigens DSM 19370</name>
    <dbReference type="NCBI Taxonomy" id="983920"/>
    <lineage>
        <taxon>Bacteria</taxon>
        <taxon>Pseudomonadati</taxon>
        <taxon>Pseudomonadota</taxon>
        <taxon>Alphaproteobacteria</taxon>
        <taxon>Sphingomonadales</taxon>
        <taxon>Sphingomonadaceae</taxon>
        <taxon>Novosphingobium</taxon>
    </lineage>
</organism>
<dbReference type="Pfam" id="PF00378">
    <property type="entry name" value="ECH_1"/>
    <property type="match status" value="1"/>
</dbReference>
<gene>
    <name evidence="7" type="ORF">Y88_3023</name>
</gene>
<keyword evidence="5" id="KW-0413">Isomerase</keyword>
<dbReference type="EMBL" id="AEWJ01000054">
    <property type="protein sequence ID" value="EGD57697.1"/>
    <property type="molecule type" value="Genomic_DNA"/>
</dbReference>